<dbReference type="EMBL" id="BLAY01000006">
    <property type="protein sequence ID" value="GET35912.1"/>
    <property type="molecule type" value="Genomic_DNA"/>
</dbReference>
<name>A0AAV3WZU5_9CYAN</name>
<keyword evidence="1" id="KW-0472">Membrane</keyword>
<accession>A0AAV3WZU5</accession>
<feature type="domain" description="Bacteriophage T5 Orf172 DNA-binding" evidence="2">
    <location>
        <begin position="22"/>
        <end position="99"/>
    </location>
</feature>
<gene>
    <name evidence="3" type="ORF">MiSe_06600</name>
</gene>
<keyword evidence="1" id="KW-1133">Transmembrane helix</keyword>
<reference evidence="3" key="1">
    <citation type="submission" date="2019-10" db="EMBL/GenBank/DDBJ databases">
        <title>Draft genome sequece of Microseira wollei NIES-4236.</title>
        <authorList>
            <person name="Yamaguchi H."/>
            <person name="Suzuki S."/>
            <person name="Kawachi M."/>
        </authorList>
    </citation>
    <scope>NUCLEOTIDE SEQUENCE</scope>
    <source>
        <strain evidence="3">NIES-4236</strain>
    </source>
</reference>
<organism evidence="3 4">
    <name type="scientific">Microseira wollei NIES-4236</name>
    <dbReference type="NCBI Taxonomy" id="2530354"/>
    <lineage>
        <taxon>Bacteria</taxon>
        <taxon>Bacillati</taxon>
        <taxon>Cyanobacteriota</taxon>
        <taxon>Cyanophyceae</taxon>
        <taxon>Oscillatoriophycideae</taxon>
        <taxon>Aerosakkonematales</taxon>
        <taxon>Aerosakkonemataceae</taxon>
        <taxon>Microseira</taxon>
    </lineage>
</organism>
<keyword evidence="1" id="KW-0812">Transmembrane</keyword>
<evidence type="ECO:0000313" key="4">
    <source>
        <dbReference type="Proteomes" id="UP001050975"/>
    </source>
</evidence>
<evidence type="ECO:0000259" key="2">
    <source>
        <dbReference type="SMART" id="SM00974"/>
    </source>
</evidence>
<evidence type="ECO:0000256" key="1">
    <source>
        <dbReference type="SAM" id="Phobius"/>
    </source>
</evidence>
<dbReference type="Pfam" id="PF13455">
    <property type="entry name" value="MUG113"/>
    <property type="match status" value="1"/>
</dbReference>
<feature type="transmembrane region" description="Helical" evidence="1">
    <location>
        <begin position="113"/>
        <end position="133"/>
    </location>
</feature>
<dbReference type="RefSeq" id="WP_226574770.1">
    <property type="nucleotide sequence ID" value="NZ_BLAY01000006.1"/>
</dbReference>
<sequence>MSRNRKISQTKSPNSYVYLIHEVGTNYYKIGITVNLNKRISQLQTGSANQLKYLHYIQISNRKEVEKALHTKYKTRRVRRNGEWFEFSNQEVKSVIGTMNAYKPKLTKTETELPQWVAIAAALIISLFLVAVFNHHQQWQPQQPNPVVPSW</sequence>
<evidence type="ECO:0000313" key="3">
    <source>
        <dbReference type="EMBL" id="GET35912.1"/>
    </source>
</evidence>
<dbReference type="SMART" id="SM00974">
    <property type="entry name" value="T5orf172"/>
    <property type="match status" value="1"/>
</dbReference>
<comment type="caution">
    <text evidence="3">The sequence shown here is derived from an EMBL/GenBank/DDBJ whole genome shotgun (WGS) entry which is preliminary data.</text>
</comment>
<keyword evidence="4" id="KW-1185">Reference proteome</keyword>
<protein>
    <recommendedName>
        <fullName evidence="2">Bacteriophage T5 Orf172 DNA-binding domain-containing protein</fullName>
    </recommendedName>
</protein>
<dbReference type="InterPro" id="IPR018306">
    <property type="entry name" value="Phage_T5_Orf172_DNA-bd"/>
</dbReference>
<dbReference type="AlphaFoldDB" id="A0AAV3WZU5"/>
<dbReference type="Proteomes" id="UP001050975">
    <property type="component" value="Unassembled WGS sequence"/>
</dbReference>
<proteinExistence type="predicted"/>